<sequence length="337" mass="38716">MVFILLMSLVFPVKIFSILTRNLIVYNKIRIILLFAFLVTTAYSQSKPEIVCHYVDTTRVERDMAKITQTQNSRNYLNIETLNYVADYIKAELTKVCDSTAYQNYDVGKRTYKNVIGSIGIKNEERIIIGAHYDVYGNQPGADDNASGIAGLLELARLLAKEKLNYRLDFVAYTLEEPPFFRTEQMGSYIHAKYLQDNQIPVKGMVCLEAIGFFSNKPNSQMYPIKEMNMLYGDKGDFITIVQSGKSGAFGKEFERLMKTSNLIKTNSFIGSSALPGIDFSDHLNYWKFDYEALMITDTAFYRNKNYHTSNDRLETIDFKKMNLVIEQLYLAIKEIK</sequence>
<dbReference type="SUPFAM" id="SSF53187">
    <property type="entry name" value="Zn-dependent exopeptidases"/>
    <property type="match status" value="1"/>
</dbReference>
<dbReference type="InterPro" id="IPR045175">
    <property type="entry name" value="M28_fam"/>
</dbReference>
<organism evidence="2">
    <name type="scientific">hydrothermal vent metagenome</name>
    <dbReference type="NCBI Taxonomy" id="652676"/>
    <lineage>
        <taxon>unclassified sequences</taxon>
        <taxon>metagenomes</taxon>
        <taxon>ecological metagenomes</taxon>
    </lineage>
</organism>
<proteinExistence type="predicted"/>
<reference evidence="2" key="1">
    <citation type="submission" date="2018-06" db="EMBL/GenBank/DDBJ databases">
        <authorList>
            <person name="Zhirakovskaya E."/>
        </authorList>
    </citation>
    <scope>NUCLEOTIDE SEQUENCE</scope>
</reference>
<dbReference type="InterPro" id="IPR007484">
    <property type="entry name" value="Peptidase_M28"/>
</dbReference>
<accession>A0A3B0TAM4</accession>
<dbReference type="GO" id="GO:0008235">
    <property type="term" value="F:metalloexopeptidase activity"/>
    <property type="evidence" value="ECO:0007669"/>
    <property type="project" value="InterPro"/>
</dbReference>
<dbReference type="PANTHER" id="PTHR12147:SF26">
    <property type="entry name" value="PEPTIDASE M28 DOMAIN-CONTAINING PROTEIN"/>
    <property type="match status" value="1"/>
</dbReference>
<evidence type="ECO:0000313" key="2">
    <source>
        <dbReference type="EMBL" id="VAW15711.1"/>
    </source>
</evidence>
<dbReference type="EMBL" id="UOEL01000127">
    <property type="protein sequence ID" value="VAW15711.1"/>
    <property type="molecule type" value="Genomic_DNA"/>
</dbReference>
<feature type="domain" description="Peptidase M28" evidence="1">
    <location>
        <begin position="114"/>
        <end position="324"/>
    </location>
</feature>
<protein>
    <recommendedName>
        <fullName evidence="1">Peptidase M28 domain-containing protein</fullName>
    </recommendedName>
</protein>
<dbReference type="AlphaFoldDB" id="A0A3B0TAM4"/>
<dbReference type="PANTHER" id="PTHR12147">
    <property type="entry name" value="METALLOPEPTIDASE M28 FAMILY MEMBER"/>
    <property type="match status" value="1"/>
</dbReference>
<dbReference type="Pfam" id="PF04389">
    <property type="entry name" value="Peptidase_M28"/>
    <property type="match status" value="1"/>
</dbReference>
<name>A0A3B0TAM4_9ZZZZ</name>
<evidence type="ECO:0000259" key="1">
    <source>
        <dbReference type="Pfam" id="PF04389"/>
    </source>
</evidence>
<dbReference type="Gene3D" id="3.40.630.10">
    <property type="entry name" value="Zn peptidases"/>
    <property type="match status" value="1"/>
</dbReference>
<dbReference type="GO" id="GO:0006508">
    <property type="term" value="P:proteolysis"/>
    <property type="evidence" value="ECO:0007669"/>
    <property type="project" value="InterPro"/>
</dbReference>
<gene>
    <name evidence="2" type="ORF">MNBD_BACTEROID03-2352</name>
</gene>